<name>A0A091BAD6_9GAMM</name>
<organism evidence="1 2">
    <name type="scientific">Arenimonas composti TR7-09 = DSM 18010</name>
    <dbReference type="NCBI Taxonomy" id="1121013"/>
    <lineage>
        <taxon>Bacteria</taxon>
        <taxon>Pseudomonadati</taxon>
        <taxon>Pseudomonadota</taxon>
        <taxon>Gammaproteobacteria</taxon>
        <taxon>Lysobacterales</taxon>
        <taxon>Lysobacteraceae</taxon>
        <taxon>Arenimonas</taxon>
    </lineage>
</organism>
<protein>
    <recommendedName>
        <fullName evidence="3">DUF3703 domain-containing protein</fullName>
    </recommendedName>
</protein>
<keyword evidence="2" id="KW-1185">Reference proteome</keyword>
<evidence type="ECO:0000313" key="2">
    <source>
        <dbReference type="Proteomes" id="UP000029391"/>
    </source>
</evidence>
<evidence type="ECO:0000313" key="1">
    <source>
        <dbReference type="EMBL" id="KFN48706.1"/>
    </source>
</evidence>
<dbReference type="InterPro" id="IPR022172">
    <property type="entry name" value="DUF3703"/>
</dbReference>
<evidence type="ECO:0008006" key="3">
    <source>
        <dbReference type="Google" id="ProtNLM"/>
    </source>
</evidence>
<dbReference type="EMBL" id="AWXU01000049">
    <property type="protein sequence ID" value="KFN48706.1"/>
    <property type="molecule type" value="Genomic_DNA"/>
</dbReference>
<dbReference type="eggNOG" id="COG3000">
    <property type="taxonomic scope" value="Bacteria"/>
</dbReference>
<reference evidence="1 2" key="1">
    <citation type="submission" date="2013-09" db="EMBL/GenBank/DDBJ databases">
        <title>Genome sequencing of Arenimonas composti.</title>
        <authorList>
            <person name="Chen F."/>
            <person name="Wang G."/>
        </authorList>
    </citation>
    <scope>NUCLEOTIDE SEQUENCE [LARGE SCALE GENOMIC DNA]</scope>
    <source>
        <strain evidence="1 2">TR7-09</strain>
    </source>
</reference>
<sequence>MPSARRAAFAAEWQAAADARAAGDLARAFRHLERAHIIGQRWTIPHVRSHLGMLAIGWSRRDRREVLGQLARIVAAALFSRVWVPEGNTGGADVPAMRRMEVPRDLRL</sequence>
<dbReference type="RefSeq" id="WP_026817591.1">
    <property type="nucleotide sequence ID" value="NZ_AUFF01000012.1"/>
</dbReference>
<dbReference type="OrthoDB" id="9799416at2"/>
<proteinExistence type="predicted"/>
<dbReference type="AlphaFoldDB" id="A0A091BAD6"/>
<dbReference type="STRING" id="1121013.GCA_000426365_02708"/>
<gene>
    <name evidence="1" type="ORF">P873_13700</name>
</gene>
<dbReference type="Pfam" id="PF12487">
    <property type="entry name" value="DUF3703"/>
    <property type="match status" value="1"/>
</dbReference>
<accession>A0A091BAD6</accession>
<comment type="caution">
    <text evidence="1">The sequence shown here is derived from an EMBL/GenBank/DDBJ whole genome shotgun (WGS) entry which is preliminary data.</text>
</comment>
<dbReference type="Proteomes" id="UP000029391">
    <property type="component" value="Unassembled WGS sequence"/>
</dbReference>